<dbReference type="Gene3D" id="3.40.50.2300">
    <property type="match status" value="1"/>
</dbReference>
<dbReference type="Pfam" id="PF00072">
    <property type="entry name" value="Response_reg"/>
    <property type="match status" value="1"/>
</dbReference>
<feature type="modified residue" description="4-aspartylphosphate" evidence="6">
    <location>
        <position position="52"/>
    </location>
</feature>
<name>A0ABU9E5Q1_9BACT</name>
<dbReference type="Gene3D" id="1.10.10.10">
    <property type="entry name" value="Winged helix-like DNA-binding domain superfamily/Winged helix DNA-binding domain"/>
    <property type="match status" value="1"/>
</dbReference>
<keyword evidence="2" id="KW-0902">Two-component regulatory system</keyword>
<dbReference type="InterPro" id="IPR011006">
    <property type="entry name" value="CheY-like_superfamily"/>
</dbReference>
<dbReference type="RefSeq" id="WP_405277744.1">
    <property type="nucleotide sequence ID" value="NZ_JBBHLI010000001.1"/>
</dbReference>
<dbReference type="Proteomes" id="UP001484239">
    <property type="component" value="Unassembled WGS sequence"/>
</dbReference>
<feature type="DNA-binding region" description="OmpR/PhoB-type" evidence="7">
    <location>
        <begin position="132"/>
        <end position="232"/>
    </location>
</feature>
<dbReference type="InterPro" id="IPR001789">
    <property type="entry name" value="Sig_transdc_resp-reg_receiver"/>
</dbReference>
<evidence type="ECO:0000256" key="4">
    <source>
        <dbReference type="ARBA" id="ARBA00023125"/>
    </source>
</evidence>
<keyword evidence="4 7" id="KW-0238">DNA-binding</keyword>
<dbReference type="PANTHER" id="PTHR48111:SF1">
    <property type="entry name" value="TWO-COMPONENT RESPONSE REGULATOR ORR33"/>
    <property type="match status" value="1"/>
</dbReference>
<dbReference type="InterPro" id="IPR001867">
    <property type="entry name" value="OmpR/PhoB-type_DNA-bd"/>
</dbReference>
<evidence type="ECO:0000256" key="1">
    <source>
        <dbReference type="ARBA" id="ARBA00022553"/>
    </source>
</evidence>
<dbReference type="SUPFAM" id="SSF46894">
    <property type="entry name" value="C-terminal effector domain of the bipartite response regulators"/>
    <property type="match status" value="1"/>
</dbReference>
<dbReference type="CDD" id="cd00383">
    <property type="entry name" value="trans_reg_C"/>
    <property type="match status" value="1"/>
</dbReference>
<organism evidence="10 11">
    <name type="scientific">Gaopeijia maritima</name>
    <dbReference type="NCBI Taxonomy" id="3119007"/>
    <lineage>
        <taxon>Bacteria</taxon>
        <taxon>Pseudomonadati</taxon>
        <taxon>Gemmatimonadota</taxon>
        <taxon>Longimicrobiia</taxon>
        <taxon>Gaopeijiales</taxon>
        <taxon>Gaopeijiaceae</taxon>
        <taxon>Gaopeijia</taxon>
    </lineage>
</organism>
<evidence type="ECO:0000256" key="7">
    <source>
        <dbReference type="PROSITE-ProRule" id="PRU01091"/>
    </source>
</evidence>
<dbReference type="SUPFAM" id="SSF52172">
    <property type="entry name" value="CheY-like"/>
    <property type="match status" value="1"/>
</dbReference>
<evidence type="ECO:0000256" key="6">
    <source>
        <dbReference type="PROSITE-ProRule" id="PRU00169"/>
    </source>
</evidence>
<keyword evidence="5" id="KW-0804">Transcription</keyword>
<dbReference type="InterPro" id="IPR016032">
    <property type="entry name" value="Sig_transdc_resp-reg_C-effctor"/>
</dbReference>
<evidence type="ECO:0000259" key="8">
    <source>
        <dbReference type="PROSITE" id="PS50110"/>
    </source>
</evidence>
<evidence type="ECO:0000256" key="5">
    <source>
        <dbReference type="ARBA" id="ARBA00023163"/>
    </source>
</evidence>
<feature type="domain" description="Response regulatory" evidence="8">
    <location>
        <begin position="3"/>
        <end position="117"/>
    </location>
</feature>
<feature type="domain" description="OmpR/PhoB-type" evidence="9">
    <location>
        <begin position="132"/>
        <end position="232"/>
    </location>
</feature>
<keyword evidence="11" id="KW-1185">Reference proteome</keyword>
<keyword evidence="3" id="KW-0805">Transcription regulation</keyword>
<gene>
    <name evidence="10" type="ORF">WI372_03435</name>
</gene>
<accession>A0ABU9E5Q1</accession>
<dbReference type="SMART" id="SM00862">
    <property type="entry name" value="Trans_reg_C"/>
    <property type="match status" value="1"/>
</dbReference>
<dbReference type="SMART" id="SM00448">
    <property type="entry name" value="REC"/>
    <property type="match status" value="1"/>
</dbReference>
<dbReference type="PROSITE" id="PS51755">
    <property type="entry name" value="OMPR_PHOB"/>
    <property type="match status" value="1"/>
</dbReference>
<evidence type="ECO:0000313" key="10">
    <source>
        <dbReference type="EMBL" id="MEK9500037.1"/>
    </source>
</evidence>
<evidence type="ECO:0000259" key="9">
    <source>
        <dbReference type="PROSITE" id="PS51755"/>
    </source>
</evidence>
<dbReference type="PROSITE" id="PS50110">
    <property type="entry name" value="RESPONSE_REGULATORY"/>
    <property type="match status" value="1"/>
</dbReference>
<reference evidence="10 11" key="1">
    <citation type="submission" date="2024-02" db="EMBL/GenBank/DDBJ databases">
        <title>A novel Gemmatimonadota bacterium.</title>
        <authorList>
            <person name="Du Z.-J."/>
            <person name="Ye Y.-Q."/>
        </authorList>
    </citation>
    <scope>NUCLEOTIDE SEQUENCE [LARGE SCALE GENOMIC DNA]</scope>
    <source>
        <strain evidence="10 11">DH-20</strain>
    </source>
</reference>
<evidence type="ECO:0000256" key="3">
    <source>
        <dbReference type="ARBA" id="ARBA00023015"/>
    </source>
</evidence>
<dbReference type="PANTHER" id="PTHR48111">
    <property type="entry name" value="REGULATOR OF RPOS"/>
    <property type="match status" value="1"/>
</dbReference>
<evidence type="ECO:0000256" key="2">
    <source>
        <dbReference type="ARBA" id="ARBA00023012"/>
    </source>
</evidence>
<proteinExistence type="predicted"/>
<dbReference type="InterPro" id="IPR039420">
    <property type="entry name" value="WalR-like"/>
</dbReference>
<sequence length="232" mass="25498">MSYMLIVEDNDDLAFGLRRTLEFEGHEVDVASDGEAGVAMVADRAPELIILDVMLPGQTGFEVLRELRRGGFRAPILMLTARGEESDVITGFDSGADDYVTKPFSTLELMARVRALLRRTATGAGAVSSPASHPWTVADIRVDPSTRTVVRAGSPVQLTPKEFDLLTALHDRQGAIASRADLLSEVWGYRNAEVATRTVDIHMAELRKKLEKDPSRPAFLLTVRKAGYRMKS</sequence>
<dbReference type="InterPro" id="IPR036388">
    <property type="entry name" value="WH-like_DNA-bd_sf"/>
</dbReference>
<evidence type="ECO:0000313" key="11">
    <source>
        <dbReference type="Proteomes" id="UP001484239"/>
    </source>
</evidence>
<dbReference type="Gene3D" id="6.10.250.690">
    <property type="match status" value="1"/>
</dbReference>
<protein>
    <submittedName>
        <fullName evidence="10">Response regulator transcription factor</fullName>
    </submittedName>
</protein>
<dbReference type="Pfam" id="PF00486">
    <property type="entry name" value="Trans_reg_C"/>
    <property type="match status" value="1"/>
</dbReference>
<keyword evidence="1 6" id="KW-0597">Phosphoprotein</keyword>
<dbReference type="EMBL" id="JBBHLI010000001">
    <property type="protein sequence ID" value="MEK9500037.1"/>
    <property type="molecule type" value="Genomic_DNA"/>
</dbReference>
<comment type="caution">
    <text evidence="10">The sequence shown here is derived from an EMBL/GenBank/DDBJ whole genome shotgun (WGS) entry which is preliminary data.</text>
</comment>